<accession>A0A6I4IEJ6</accession>
<reference evidence="1 2" key="1">
    <citation type="submission" date="2019-12" db="EMBL/GenBank/DDBJ databases">
        <title>Mucilaginibacter sp. HME9299 genome sequencing and assembly.</title>
        <authorList>
            <person name="Kang H."/>
            <person name="Kim H."/>
            <person name="Joh K."/>
        </authorList>
    </citation>
    <scope>NUCLEOTIDE SEQUENCE [LARGE SCALE GENOMIC DNA]</scope>
    <source>
        <strain evidence="1 2">HME9299</strain>
    </source>
</reference>
<keyword evidence="2" id="KW-1185">Reference proteome</keyword>
<proteinExistence type="predicted"/>
<comment type="caution">
    <text evidence="1">The sequence shown here is derived from an EMBL/GenBank/DDBJ whole genome shotgun (WGS) entry which is preliminary data.</text>
</comment>
<dbReference type="InterPro" id="IPR029033">
    <property type="entry name" value="His_PPase_superfam"/>
</dbReference>
<dbReference type="EMBL" id="WQLA01000005">
    <property type="protein sequence ID" value="MVN92046.1"/>
    <property type="molecule type" value="Genomic_DNA"/>
</dbReference>
<dbReference type="AlphaFoldDB" id="A0A6I4IEJ6"/>
<dbReference type="CDD" id="cd07040">
    <property type="entry name" value="HP"/>
    <property type="match status" value="1"/>
</dbReference>
<dbReference type="Gene3D" id="3.40.50.1240">
    <property type="entry name" value="Phosphoglycerate mutase-like"/>
    <property type="match status" value="1"/>
</dbReference>
<dbReference type="SUPFAM" id="SSF53254">
    <property type="entry name" value="Phosphoglycerate mutase-like"/>
    <property type="match status" value="1"/>
</dbReference>
<gene>
    <name evidence="1" type="ORF">GO816_12995</name>
</gene>
<dbReference type="InterPro" id="IPR013078">
    <property type="entry name" value="His_Pase_superF_clade-1"/>
</dbReference>
<evidence type="ECO:0000313" key="2">
    <source>
        <dbReference type="Proteomes" id="UP000434850"/>
    </source>
</evidence>
<dbReference type="Proteomes" id="UP000434850">
    <property type="component" value="Unassembled WGS sequence"/>
</dbReference>
<dbReference type="Pfam" id="PF00300">
    <property type="entry name" value="His_Phos_1"/>
    <property type="match status" value="1"/>
</dbReference>
<protein>
    <submittedName>
        <fullName evidence="1">Histidine phosphatase family protein</fullName>
    </submittedName>
</protein>
<dbReference type="OrthoDB" id="3296006at2"/>
<sequence length="183" mass="20302">MYKGLLILFLNFTVAVNCFSQETVVWLVRHAEKQTAETMTANPELTPEGLKRAEDLSATLNNRKITAIYSTAYKRTLATANPLAAKRKLEPITYSGKNLEEIAKKVLANHKGQEVLIVGHSNTLLPVIKALGAESSFTELTDDDYDMLFKVTVPEKGIPQLSISYYGEPHHTTQIPPQFAGKL</sequence>
<evidence type="ECO:0000313" key="1">
    <source>
        <dbReference type="EMBL" id="MVN92046.1"/>
    </source>
</evidence>
<organism evidence="1 2">
    <name type="scientific">Mucilaginibacter aquatilis</name>
    <dbReference type="NCBI Taxonomy" id="1517760"/>
    <lineage>
        <taxon>Bacteria</taxon>
        <taxon>Pseudomonadati</taxon>
        <taxon>Bacteroidota</taxon>
        <taxon>Sphingobacteriia</taxon>
        <taxon>Sphingobacteriales</taxon>
        <taxon>Sphingobacteriaceae</taxon>
        <taxon>Mucilaginibacter</taxon>
    </lineage>
</organism>
<name>A0A6I4IEJ6_9SPHI</name>
<dbReference type="RefSeq" id="WP_157542375.1">
    <property type="nucleotide sequence ID" value="NZ_WQLA01000005.1"/>
</dbReference>